<dbReference type="AlphaFoldDB" id="A0A168CVY4"/>
<keyword evidence="2" id="KW-1133">Transmembrane helix</keyword>
<keyword evidence="2" id="KW-0472">Membrane</keyword>
<feature type="transmembrane region" description="Helical" evidence="2">
    <location>
        <begin position="79"/>
        <end position="101"/>
    </location>
</feature>
<evidence type="ECO:0000256" key="1">
    <source>
        <dbReference type="SAM" id="MobiDB-lite"/>
    </source>
</evidence>
<feature type="region of interest" description="Disordered" evidence="1">
    <location>
        <begin position="324"/>
        <end position="421"/>
    </location>
</feature>
<dbReference type="OrthoDB" id="2402916at2759"/>
<comment type="caution">
    <text evidence="3">The sequence shown here is derived from an EMBL/GenBank/DDBJ whole genome shotgun (WGS) entry which is preliminary data.</text>
</comment>
<dbReference type="VEuPathDB" id="FungiDB:AAP_00714"/>
<feature type="region of interest" description="Disordered" evidence="1">
    <location>
        <begin position="242"/>
        <end position="265"/>
    </location>
</feature>
<dbReference type="Gene3D" id="1.20.5.510">
    <property type="entry name" value="Single helix bin"/>
    <property type="match status" value="1"/>
</dbReference>
<name>A0A168CVY4_9EURO</name>
<feature type="compositionally biased region" description="Polar residues" evidence="1">
    <location>
        <begin position="397"/>
        <end position="410"/>
    </location>
</feature>
<protein>
    <submittedName>
        <fullName evidence="3">Membrane anchor Opy2</fullName>
    </submittedName>
</protein>
<dbReference type="Proteomes" id="UP000242877">
    <property type="component" value="Unassembled WGS sequence"/>
</dbReference>
<proteinExistence type="predicted"/>
<dbReference type="EMBL" id="AZGZ01000002">
    <property type="protein sequence ID" value="KZZ97071.1"/>
    <property type="molecule type" value="Genomic_DNA"/>
</dbReference>
<evidence type="ECO:0000313" key="4">
    <source>
        <dbReference type="Proteomes" id="UP000242877"/>
    </source>
</evidence>
<reference evidence="3 4" key="1">
    <citation type="journal article" date="2016" name="Genome Biol. Evol.">
        <title>Divergent and convergent evolution of fungal pathogenicity.</title>
        <authorList>
            <person name="Shang Y."/>
            <person name="Xiao G."/>
            <person name="Zheng P."/>
            <person name="Cen K."/>
            <person name="Zhan S."/>
            <person name="Wang C."/>
        </authorList>
    </citation>
    <scope>NUCLEOTIDE SEQUENCE [LARGE SCALE GENOMIC DNA]</scope>
    <source>
        <strain evidence="3 4">ARSEF 7405</strain>
    </source>
</reference>
<gene>
    <name evidence="3" type="ORF">AAP_00714</name>
</gene>
<feature type="compositionally biased region" description="Polar residues" evidence="1">
    <location>
        <begin position="324"/>
        <end position="334"/>
    </location>
</feature>
<evidence type="ECO:0000313" key="3">
    <source>
        <dbReference type="EMBL" id="KZZ97071.1"/>
    </source>
</evidence>
<accession>A0A168CVY4</accession>
<evidence type="ECO:0000256" key="2">
    <source>
        <dbReference type="SAM" id="Phobius"/>
    </source>
</evidence>
<feature type="compositionally biased region" description="Polar residues" evidence="1">
    <location>
        <begin position="372"/>
        <end position="388"/>
    </location>
</feature>
<feature type="region of interest" description="Disordered" evidence="1">
    <location>
        <begin position="281"/>
        <end position="303"/>
    </location>
</feature>
<organism evidence="3 4">
    <name type="scientific">Ascosphaera apis ARSEF 7405</name>
    <dbReference type="NCBI Taxonomy" id="392613"/>
    <lineage>
        <taxon>Eukaryota</taxon>
        <taxon>Fungi</taxon>
        <taxon>Dikarya</taxon>
        <taxon>Ascomycota</taxon>
        <taxon>Pezizomycotina</taxon>
        <taxon>Eurotiomycetes</taxon>
        <taxon>Eurotiomycetidae</taxon>
        <taxon>Onygenales</taxon>
        <taxon>Ascosphaeraceae</taxon>
        <taxon>Ascosphaera</taxon>
    </lineage>
</organism>
<feature type="compositionally biased region" description="Polar residues" evidence="1">
    <location>
        <begin position="283"/>
        <end position="295"/>
    </location>
</feature>
<sequence length="421" mass="44112">MNASAIYDPSLHSRSLLTILRRGCVVDCPSDVDCSKCSADERCKLVTQTCSTCAYVKCIPTSNSNNVSSDDSSKSNTGAIVGGVVGGVVALLAIFCLWWFCMRRRKSGSQNEVEKNMPSDIKSQPDESAPPQPQVRRSLAPSMASTVLTRTSNFIPIAYIPGFGNRANGSSAQDPNSGDRYFTPQELRDSVYSDASSGRASITPSLARSSVATTLYRGDAVISAVPAQQAIGGKAAVVSVKPGPGSEINPQRTLSSTTSGSTGNSMLGSFTTAPAIRSPLARSMTSSDENGSVDSSRPGGIERKIPVSGSIVARTMTPRTINIHSNKSGVTKQPMTIPEGDEAKADAEAPEDTVLSSNAPKIVITEADHIPETTSSTLNDSTRTNSSEGPFADPPTRVSSDSSRPGNASVSGPFDDAHEVR</sequence>
<feature type="compositionally biased region" description="Low complexity" evidence="1">
    <location>
        <begin position="253"/>
        <end position="265"/>
    </location>
</feature>
<feature type="region of interest" description="Disordered" evidence="1">
    <location>
        <begin position="111"/>
        <end position="139"/>
    </location>
</feature>
<keyword evidence="4" id="KW-1185">Reference proteome</keyword>
<keyword evidence="2" id="KW-0812">Transmembrane</keyword>